<dbReference type="AlphaFoldDB" id="A0A1M6DP50"/>
<dbReference type="eggNOG" id="COG0463">
    <property type="taxonomic scope" value="Bacteria"/>
</dbReference>
<dbReference type="InterPro" id="IPR050834">
    <property type="entry name" value="Glycosyltransf_2"/>
</dbReference>
<dbReference type="CDD" id="cd00761">
    <property type="entry name" value="Glyco_tranf_GTA_type"/>
    <property type="match status" value="1"/>
</dbReference>
<accession>A0A1M6DP50</accession>
<dbReference type="InterPro" id="IPR029044">
    <property type="entry name" value="Nucleotide-diphossugar_trans"/>
</dbReference>
<keyword evidence="3" id="KW-1185">Reference proteome</keyword>
<proteinExistence type="predicted"/>
<dbReference type="PANTHER" id="PTHR43685:SF2">
    <property type="entry name" value="GLYCOSYLTRANSFERASE 2-LIKE DOMAIN-CONTAINING PROTEIN"/>
    <property type="match status" value="1"/>
</dbReference>
<dbReference type="SUPFAM" id="SSF53448">
    <property type="entry name" value="Nucleotide-diphospho-sugar transferases"/>
    <property type="match status" value="1"/>
</dbReference>
<sequence length="511" mass="58279">MKNEKTENSAAYHQAPIVNCQLSIVNCFIPFAGTAQAEKTVKGLQESGLVNNIYLMAMPDVTEKLPGCRVLHTDSILSSGNIRNIAGHADAKYTLIYTKYTTLELGLFALERMIHIAEDSGAGMVYADRYQVKEGKQTNAPVIDYQFGSLRDDFDFGSVLLFRTDAFLEAASRMAEDQYKFAGLYDLRLKVSQKESLVHINEYLYSEIEDDTRKSGEKIFDYVDPKNRDRQIEMEQACTEHLKEIGGYLAPDFKQIEFSAGDFEYEASVIIPVRNRIRTIRDAISSVLKQKTDFKFNLIIIDNHSTDGTTEAIDEYKNDERLIHIIPERNDLGIGGCWNIGVHHPKCGKFAVQLDSDDVYKDENTLTIMVRAFYEQNCAMVVGTYMMTDFNMNMIAPGIIDHKEWTPENGRNNALRINGLGAPRAFYTPVLREVKVPNTSYGEDYALGLNFSRHYQIGRVYDVVYLCRRWDDNSDASLDIVKMNGHNLYKDRIRTWELQARVAMNKKIQLL</sequence>
<keyword evidence="2" id="KW-0808">Transferase</keyword>
<reference evidence="3" key="1">
    <citation type="submission" date="2016-11" db="EMBL/GenBank/DDBJ databases">
        <authorList>
            <person name="Varghese N."/>
            <person name="Submissions S."/>
        </authorList>
    </citation>
    <scope>NUCLEOTIDE SEQUENCE [LARGE SCALE GENOMIC DNA]</scope>
    <source>
        <strain evidence="3">DSM 26884</strain>
    </source>
</reference>
<evidence type="ECO:0000313" key="2">
    <source>
        <dbReference type="EMBL" id="SHI74972.1"/>
    </source>
</evidence>
<evidence type="ECO:0000259" key="1">
    <source>
        <dbReference type="Pfam" id="PF00535"/>
    </source>
</evidence>
<protein>
    <submittedName>
        <fullName evidence="2">Glycosyl transferase family 2</fullName>
    </submittedName>
</protein>
<dbReference type="GeneID" id="92711593"/>
<evidence type="ECO:0000313" key="3">
    <source>
        <dbReference type="Proteomes" id="UP000184192"/>
    </source>
</evidence>
<dbReference type="RefSeq" id="WP_394363903.1">
    <property type="nucleotide sequence ID" value="NZ_FQZN01000007.1"/>
</dbReference>
<name>A0A1M6DP50_9BACE</name>
<dbReference type="Gene3D" id="3.90.550.10">
    <property type="entry name" value="Spore Coat Polysaccharide Biosynthesis Protein SpsA, Chain A"/>
    <property type="match status" value="2"/>
</dbReference>
<dbReference type="Pfam" id="PF00535">
    <property type="entry name" value="Glycos_transf_2"/>
    <property type="match status" value="1"/>
</dbReference>
<organism evidence="2 3">
    <name type="scientific">Bacteroides stercorirosoris</name>
    <dbReference type="NCBI Taxonomy" id="871324"/>
    <lineage>
        <taxon>Bacteria</taxon>
        <taxon>Pseudomonadati</taxon>
        <taxon>Bacteroidota</taxon>
        <taxon>Bacteroidia</taxon>
        <taxon>Bacteroidales</taxon>
        <taxon>Bacteroidaceae</taxon>
        <taxon>Bacteroides</taxon>
    </lineage>
</organism>
<gene>
    <name evidence="2" type="ORF">SAMN05444350_10740</name>
</gene>
<feature type="domain" description="Glycosyltransferase 2-like" evidence="1">
    <location>
        <begin position="268"/>
        <end position="392"/>
    </location>
</feature>
<dbReference type="InterPro" id="IPR001173">
    <property type="entry name" value="Glyco_trans_2-like"/>
</dbReference>
<dbReference type="GO" id="GO:0016740">
    <property type="term" value="F:transferase activity"/>
    <property type="evidence" value="ECO:0007669"/>
    <property type="project" value="UniProtKB-KW"/>
</dbReference>
<dbReference type="EMBL" id="FQZN01000007">
    <property type="protein sequence ID" value="SHI74972.1"/>
    <property type="molecule type" value="Genomic_DNA"/>
</dbReference>
<dbReference type="PANTHER" id="PTHR43685">
    <property type="entry name" value="GLYCOSYLTRANSFERASE"/>
    <property type="match status" value="1"/>
</dbReference>
<dbReference type="Proteomes" id="UP000184192">
    <property type="component" value="Unassembled WGS sequence"/>
</dbReference>